<reference evidence="3" key="1">
    <citation type="submission" date="2023-01" db="EMBL/GenBank/DDBJ databases">
        <title>Xenophilus mangrovi sp. nov., isolated from soil of Mangrove nature reserve.</title>
        <authorList>
            <person name="Xu S."/>
            <person name="Liu Z."/>
            <person name="Xu Y."/>
        </authorList>
    </citation>
    <scope>NUCLEOTIDE SEQUENCE</scope>
    <source>
        <strain evidence="3">YW8</strain>
    </source>
</reference>
<feature type="signal peptide" evidence="1">
    <location>
        <begin position="1"/>
        <end position="20"/>
    </location>
</feature>
<dbReference type="PANTHER" id="PTHR30383">
    <property type="entry name" value="THIOESTERASE 1/PROTEASE 1/LYSOPHOSPHOLIPASE L1"/>
    <property type="match status" value="1"/>
</dbReference>
<dbReference type="GO" id="GO:0004622">
    <property type="term" value="F:phosphatidylcholine lysophospholipase activity"/>
    <property type="evidence" value="ECO:0007669"/>
    <property type="project" value="TreeGrafter"/>
</dbReference>
<gene>
    <name evidence="3" type="ORF">PGB34_10555</name>
</gene>
<keyword evidence="4" id="KW-1185">Reference proteome</keyword>
<evidence type="ECO:0000259" key="2">
    <source>
        <dbReference type="Pfam" id="PF13472"/>
    </source>
</evidence>
<feature type="domain" description="SGNH hydrolase-type esterase" evidence="2">
    <location>
        <begin position="39"/>
        <end position="196"/>
    </location>
</feature>
<evidence type="ECO:0000256" key="1">
    <source>
        <dbReference type="SAM" id="SignalP"/>
    </source>
</evidence>
<evidence type="ECO:0000313" key="4">
    <source>
        <dbReference type="Proteomes" id="UP001212602"/>
    </source>
</evidence>
<sequence>MQRRPLLHALALGPALALLAACGRKSKAAALPAGAAVLALGDSLTAGYGAAPGQGWPEQLAGLTGWQVVNEGVNGDTSEGALQRLAPLLQAQRFDAILIGIGGNDMLRGVDAAQTERNLRAIVDAARAQSTHVALLATPAPDALRAAAGLLGDAPFYASVAQQTQALLLPGIYAKVLSDRALRSDPIHANAAGYARIAQALAEALKDAGWR</sequence>
<dbReference type="RefSeq" id="WP_271428035.1">
    <property type="nucleotide sequence ID" value="NZ_JAQIPB010000003.1"/>
</dbReference>
<organism evidence="3 4">
    <name type="scientific">Xenophilus arseniciresistens</name>
    <dbReference type="NCBI Taxonomy" id="1283306"/>
    <lineage>
        <taxon>Bacteria</taxon>
        <taxon>Pseudomonadati</taxon>
        <taxon>Pseudomonadota</taxon>
        <taxon>Betaproteobacteria</taxon>
        <taxon>Burkholderiales</taxon>
        <taxon>Comamonadaceae</taxon>
        <taxon>Xenophilus</taxon>
    </lineage>
</organism>
<name>A0AAE3N6H6_9BURK</name>
<dbReference type="PANTHER" id="PTHR30383:SF24">
    <property type="entry name" value="THIOESTERASE 1_PROTEASE 1_LYSOPHOSPHOLIPASE L1"/>
    <property type="match status" value="1"/>
</dbReference>
<evidence type="ECO:0000313" key="3">
    <source>
        <dbReference type="EMBL" id="MDA7416805.1"/>
    </source>
</evidence>
<dbReference type="AlphaFoldDB" id="A0AAE3N6H6"/>
<feature type="chain" id="PRO_5042211592" evidence="1">
    <location>
        <begin position="21"/>
        <end position="211"/>
    </location>
</feature>
<keyword evidence="1" id="KW-0732">Signal</keyword>
<comment type="caution">
    <text evidence="3">The sequence shown here is derived from an EMBL/GenBank/DDBJ whole genome shotgun (WGS) entry which is preliminary data.</text>
</comment>
<dbReference type="Gene3D" id="3.40.50.1110">
    <property type="entry name" value="SGNH hydrolase"/>
    <property type="match status" value="1"/>
</dbReference>
<dbReference type="Pfam" id="PF13472">
    <property type="entry name" value="Lipase_GDSL_2"/>
    <property type="match status" value="1"/>
</dbReference>
<dbReference type="InterPro" id="IPR051532">
    <property type="entry name" value="Ester_Hydrolysis_Enzymes"/>
</dbReference>
<protein>
    <submittedName>
        <fullName evidence="3">GDSL-type esterase/lipase family protein</fullName>
    </submittedName>
</protein>
<dbReference type="PROSITE" id="PS51257">
    <property type="entry name" value="PROKAR_LIPOPROTEIN"/>
    <property type="match status" value="1"/>
</dbReference>
<accession>A0AAE3N6H6</accession>
<dbReference type="EMBL" id="JAQIPB010000003">
    <property type="protein sequence ID" value="MDA7416805.1"/>
    <property type="molecule type" value="Genomic_DNA"/>
</dbReference>
<dbReference type="InterPro" id="IPR036514">
    <property type="entry name" value="SGNH_hydro_sf"/>
</dbReference>
<dbReference type="Proteomes" id="UP001212602">
    <property type="component" value="Unassembled WGS sequence"/>
</dbReference>
<dbReference type="InterPro" id="IPR013830">
    <property type="entry name" value="SGNH_hydro"/>
</dbReference>
<proteinExistence type="predicted"/>
<dbReference type="SUPFAM" id="SSF52266">
    <property type="entry name" value="SGNH hydrolase"/>
    <property type="match status" value="1"/>
</dbReference>